<keyword evidence="2" id="KW-0902">Two-component regulatory system</keyword>
<name>A0A401FJY8_9LACO</name>
<dbReference type="SMART" id="SM00862">
    <property type="entry name" value="Trans_reg_C"/>
    <property type="match status" value="1"/>
</dbReference>
<dbReference type="Gene3D" id="6.10.250.690">
    <property type="match status" value="1"/>
</dbReference>
<evidence type="ECO:0000256" key="8">
    <source>
        <dbReference type="PROSITE-ProRule" id="PRU01091"/>
    </source>
</evidence>
<protein>
    <submittedName>
        <fullName evidence="11">Alkaline phosphatase synthesis transcriptional regulatory protein PhoP</fullName>
    </submittedName>
</protein>
<organism evidence="11 12">
    <name type="scientific">Lentilactobacillus kosonis</name>
    <dbReference type="NCBI Taxonomy" id="2810561"/>
    <lineage>
        <taxon>Bacteria</taxon>
        <taxon>Bacillati</taxon>
        <taxon>Bacillota</taxon>
        <taxon>Bacilli</taxon>
        <taxon>Lactobacillales</taxon>
        <taxon>Lactobacillaceae</taxon>
        <taxon>Lentilactobacillus</taxon>
    </lineage>
</organism>
<dbReference type="InterPro" id="IPR016032">
    <property type="entry name" value="Sig_transdc_resp-reg_C-effctor"/>
</dbReference>
<dbReference type="InterPro" id="IPR036388">
    <property type="entry name" value="WH-like_DNA-bd_sf"/>
</dbReference>
<evidence type="ECO:0000256" key="2">
    <source>
        <dbReference type="ARBA" id="ARBA00023012"/>
    </source>
</evidence>
<evidence type="ECO:0000256" key="6">
    <source>
        <dbReference type="ARBA" id="ARBA00023163"/>
    </source>
</evidence>
<dbReference type="InterPro" id="IPR001867">
    <property type="entry name" value="OmpR/PhoB-type_DNA-bd"/>
</dbReference>
<keyword evidence="1 7" id="KW-0597">Phosphoprotein</keyword>
<dbReference type="InterPro" id="IPR011006">
    <property type="entry name" value="CheY-like_superfamily"/>
</dbReference>
<keyword evidence="6" id="KW-0804">Transcription</keyword>
<dbReference type="Gene3D" id="3.40.50.2300">
    <property type="match status" value="1"/>
</dbReference>
<dbReference type="Pfam" id="PF00486">
    <property type="entry name" value="Trans_reg_C"/>
    <property type="match status" value="1"/>
</dbReference>
<dbReference type="GO" id="GO:0032993">
    <property type="term" value="C:protein-DNA complex"/>
    <property type="evidence" value="ECO:0007669"/>
    <property type="project" value="TreeGrafter"/>
</dbReference>
<dbReference type="Proteomes" id="UP000286974">
    <property type="component" value="Unassembled WGS sequence"/>
</dbReference>
<dbReference type="GO" id="GO:0005829">
    <property type="term" value="C:cytosol"/>
    <property type="evidence" value="ECO:0007669"/>
    <property type="project" value="TreeGrafter"/>
</dbReference>
<dbReference type="Pfam" id="PF00072">
    <property type="entry name" value="Response_reg"/>
    <property type="match status" value="1"/>
</dbReference>
<evidence type="ECO:0000256" key="4">
    <source>
        <dbReference type="ARBA" id="ARBA00023125"/>
    </source>
</evidence>
<evidence type="ECO:0000313" key="12">
    <source>
        <dbReference type="Proteomes" id="UP000286974"/>
    </source>
</evidence>
<dbReference type="FunFam" id="3.40.50.2300:FF:000001">
    <property type="entry name" value="DNA-binding response regulator PhoB"/>
    <property type="match status" value="1"/>
</dbReference>
<feature type="DNA-binding region" description="OmpR/PhoB-type" evidence="8">
    <location>
        <begin position="136"/>
        <end position="236"/>
    </location>
</feature>
<dbReference type="AlphaFoldDB" id="A0A401FJY8"/>
<keyword evidence="12" id="KW-1185">Reference proteome</keyword>
<evidence type="ECO:0000256" key="1">
    <source>
        <dbReference type="ARBA" id="ARBA00022553"/>
    </source>
</evidence>
<evidence type="ECO:0000259" key="10">
    <source>
        <dbReference type="PROSITE" id="PS51755"/>
    </source>
</evidence>
<dbReference type="PROSITE" id="PS50110">
    <property type="entry name" value="RESPONSE_REGULATORY"/>
    <property type="match status" value="1"/>
</dbReference>
<gene>
    <name evidence="11" type="ORF">NBRC111893_820</name>
</gene>
<proteinExistence type="predicted"/>
<dbReference type="SUPFAM" id="SSF46894">
    <property type="entry name" value="C-terminal effector domain of the bipartite response regulators"/>
    <property type="match status" value="1"/>
</dbReference>
<comment type="caution">
    <text evidence="11">The sequence shown here is derived from an EMBL/GenBank/DDBJ whole genome shotgun (WGS) entry which is preliminary data.</text>
</comment>
<dbReference type="SMART" id="SM00448">
    <property type="entry name" value="REC"/>
    <property type="match status" value="1"/>
</dbReference>
<dbReference type="GO" id="GO:0006355">
    <property type="term" value="P:regulation of DNA-templated transcription"/>
    <property type="evidence" value="ECO:0007669"/>
    <property type="project" value="InterPro"/>
</dbReference>
<sequence length="239" mass="27389">MKNVLIVDDEPAIITLLQYNLKRENFEVDSAINGKEALQKIKAHEYTIVLLDLMLPEMSGEEVLKQMRMDRITTPVIILTAKDTEFDKVFGLEMGADDYISKPFSPREVIARINAVLRRYQVTEANLSDVKEASDDNQNQVVGPFTIDKKQYQVLVDGENLRLTPKEFELFSYLANHDKQVFSREQLLSGVWGFDYSGQSRMVDIQIAHLRDKIETDPKHPVYLKTVRGIGYQFVSGDD</sequence>
<reference evidence="11 12" key="1">
    <citation type="submission" date="2017-11" db="EMBL/GenBank/DDBJ databases">
        <title>Draft Genome Sequence of Lactobacillus curieae NBRC 111893 isolated from Koso, a Japanese sugar-Vegetable Fermented Beverage.</title>
        <authorList>
            <person name="Chiou T.Y."/>
            <person name="Oshima K."/>
            <person name="Suda W."/>
            <person name="Hattori M."/>
            <person name="Takahashi T."/>
        </authorList>
    </citation>
    <scope>NUCLEOTIDE SEQUENCE [LARGE SCALE GENOMIC DNA]</scope>
    <source>
        <strain evidence="11 12">NBRC111893</strain>
    </source>
</reference>
<evidence type="ECO:0000256" key="3">
    <source>
        <dbReference type="ARBA" id="ARBA00023015"/>
    </source>
</evidence>
<dbReference type="STRING" id="1138822.PL11_007870"/>
<dbReference type="PANTHER" id="PTHR48111">
    <property type="entry name" value="REGULATOR OF RPOS"/>
    <property type="match status" value="1"/>
</dbReference>
<feature type="modified residue" description="4-aspartylphosphate" evidence="7">
    <location>
        <position position="52"/>
    </location>
</feature>
<dbReference type="GO" id="GO:0000156">
    <property type="term" value="F:phosphorelay response regulator activity"/>
    <property type="evidence" value="ECO:0007669"/>
    <property type="project" value="TreeGrafter"/>
</dbReference>
<evidence type="ECO:0000313" key="11">
    <source>
        <dbReference type="EMBL" id="GAY72674.1"/>
    </source>
</evidence>
<evidence type="ECO:0000256" key="7">
    <source>
        <dbReference type="PROSITE-ProRule" id="PRU00169"/>
    </source>
</evidence>
<dbReference type="FunFam" id="1.10.10.10:FF:000018">
    <property type="entry name" value="DNA-binding response regulator ResD"/>
    <property type="match status" value="1"/>
</dbReference>
<dbReference type="SUPFAM" id="SSF52172">
    <property type="entry name" value="CheY-like"/>
    <property type="match status" value="1"/>
</dbReference>
<keyword evidence="3" id="KW-0805">Transcription regulation</keyword>
<dbReference type="InterPro" id="IPR001789">
    <property type="entry name" value="Sig_transdc_resp-reg_receiver"/>
</dbReference>
<dbReference type="RefSeq" id="WP_125007984.1">
    <property type="nucleotide sequence ID" value="NZ_BEXA01000002.1"/>
</dbReference>
<dbReference type="CDD" id="cd00383">
    <property type="entry name" value="trans_reg_C"/>
    <property type="match status" value="1"/>
</dbReference>
<keyword evidence="5" id="KW-0010">Activator</keyword>
<dbReference type="InterPro" id="IPR039420">
    <property type="entry name" value="WalR-like"/>
</dbReference>
<dbReference type="PROSITE" id="PS51755">
    <property type="entry name" value="OMPR_PHOB"/>
    <property type="match status" value="1"/>
</dbReference>
<dbReference type="Gene3D" id="1.10.10.10">
    <property type="entry name" value="Winged helix-like DNA-binding domain superfamily/Winged helix DNA-binding domain"/>
    <property type="match status" value="1"/>
</dbReference>
<dbReference type="OrthoDB" id="9790442at2"/>
<dbReference type="EMBL" id="BEXA01000002">
    <property type="protein sequence ID" value="GAY72674.1"/>
    <property type="molecule type" value="Genomic_DNA"/>
</dbReference>
<feature type="domain" description="OmpR/PhoB-type" evidence="10">
    <location>
        <begin position="136"/>
        <end position="236"/>
    </location>
</feature>
<accession>A0A401FJY8</accession>
<dbReference type="PANTHER" id="PTHR48111:SF73">
    <property type="entry name" value="ALKALINE PHOSPHATASE SYNTHESIS TRANSCRIPTIONAL REGULATORY PROTEIN PHOP"/>
    <property type="match status" value="1"/>
</dbReference>
<keyword evidence="4 8" id="KW-0238">DNA-binding</keyword>
<feature type="domain" description="Response regulatory" evidence="9">
    <location>
        <begin position="3"/>
        <end position="117"/>
    </location>
</feature>
<evidence type="ECO:0000256" key="5">
    <source>
        <dbReference type="ARBA" id="ARBA00023159"/>
    </source>
</evidence>
<dbReference type="GO" id="GO:0000976">
    <property type="term" value="F:transcription cis-regulatory region binding"/>
    <property type="evidence" value="ECO:0007669"/>
    <property type="project" value="TreeGrafter"/>
</dbReference>
<evidence type="ECO:0000259" key="9">
    <source>
        <dbReference type="PROSITE" id="PS50110"/>
    </source>
</evidence>